<feature type="repeat" description="PPR" evidence="3">
    <location>
        <begin position="196"/>
        <end position="230"/>
    </location>
</feature>
<dbReference type="Pfam" id="PF13041">
    <property type="entry name" value="PPR_2"/>
    <property type="match status" value="1"/>
</dbReference>
<dbReference type="Gene3D" id="1.25.40.10">
    <property type="entry name" value="Tetratricopeptide repeat domain"/>
    <property type="match status" value="2"/>
</dbReference>
<feature type="repeat" description="PPR" evidence="3">
    <location>
        <begin position="231"/>
        <end position="265"/>
    </location>
</feature>
<dbReference type="Gramene" id="Jr15_02240_p1">
    <property type="protein sequence ID" value="cds.Jr15_02240_p1"/>
    <property type="gene ID" value="Jr15_02240"/>
</dbReference>
<evidence type="ECO:0000256" key="1">
    <source>
        <dbReference type="ARBA" id="ARBA00007626"/>
    </source>
</evidence>
<keyword evidence="2" id="KW-0677">Repeat</keyword>
<dbReference type="NCBIfam" id="TIGR00756">
    <property type="entry name" value="PPR"/>
    <property type="match status" value="4"/>
</dbReference>
<dbReference type="EMBL" id="LIHL02000015">
    <property type="protein sequence ID" value="KAF5444663.1"/>
    <property type="molecule type" value="Genomic_DNA"/>
</dbReference>
<dbReference type="PANTHER" id="PTHR47936">
    <property type="entry name" value="PPR_LONG DOMAIN-CONTAINING PROTEIN"/>
    <property type="match status" value="1"/>
</dbReference>
<dbReference type="AlphaFoldDB" id="A0A833TX27"/>
<dbReference type="PROSITE" id="PS51375">
    <property type="entry name" value="PPR"/>
    <property type="match status" value="4"/>
</dbReference>
<dbReference type="InterPro" id="IPR011990">
    <property type="entry name" value="TPR-like_helical_dom_sf"/>
</dbReference>
<reference evidence="4" key="2">
    <citation type="submission" date="2020-03" db="EMBL/GenBank/DDBJ databases">
        <title>Walnut 2.0.</title>
        <authorList>
            <person name="Marrano A."/>
            <person name="Britton M."/>
            <person name="Zimin A.V."/>
            <person name="Zaini P.A."/>
            <person name="Workman R."/>
            <person name="Puiu D."/>
            <person name="Bianco L."/>
            <person name="Allen B.J."/>
            <person name="Troggio M."/>
            <person name="Leslie C.A."/>
            <person name="Timp W."/>
            <person name="Dendekar A."/>
            <person name="Salzberg S.L."/>
            <person name="Neale D.B."/>
        </authorList>
    </citation>
    <scope>NUCLEOTIDE SEQUENCE</scope>
    <source>
        <tissue evidence="4">Leaves</tissue>
    </source>
</reference>
<dbReference type="Pfam" id="PF01535">
    <property type="entry name" value="PPR"/>
    <property type="match status" value="2"/>
</dbReference>
<comment type="similarity">
    <text evidence="1">Belongs to the PPR family. P subfamily.</text>
</comment>
<evidence type="ECO:0000256" key="2">
    <source>
        <dbReference type="ARBA" id="ARBA00022737"/>
    </source>
</evidence>
<reference evidence="4" key="1">
    <citation type="submission" date="2015-10" db="EMBL/GenBank/DDBJ databases">
        <authorList>
            <person name="Martinez-Garcia P.J."/>
            <person name="Crepeau M.W."/>
            <person name="Puiu D."/>
            <person name="Gonzalez-Ibeas D."/>
            <person name="Whalen J."/>
            <person name="Stevens K."/>
            <person name="Paul R."/>
            <person name="Butterfield T."/>
            <person name="Britton M."/>
            <person name="Reagan R."/>
            <person name="Chakraborty S."/>
            <person name="Walawage S.L."/>
            <person name="Vasquez-Gross H.A."/>
            <person name="Cardeno C."/>
            <person name="Famula R."/>
            <person name="Pratt K."/>
            <person name="Kuruganti S."/>
            <person name="Aradhya M.K."/>
            <person name="Leslie C.A."/>
            <person name="Dandekar A.M."/>
            <person name="Salzberg S.L."/>
            <person name="Wegrzyn J.L."/>
            <person name="Langley C.H."/>
            <person name="Neale D.B."/>
        </authorList>
    </citation>
    <scope>NUCLEOTIDE SEQUENCE</scope>
    <source>
        <tissue evidence="4">Leaves</tissue>
    </source>
</reference>
<evidence type="ECO:0000256" key="3">
    <source>
        <dbReference type="PROSITE-ProRule" id="PRU00708"/>
    </source>
</evidence>
<comment type="caution">
    <text evidence="4">The sequence shown here is derived from an EMBL/GenBank/DDBJ whole genome shotgun (WGS) entry which is preliminary data.</text>
</comment>
<name>A0A833TX27_JUGRE</name>
<evidence type="ECO:0000313" key="4">
    <source>
        <dbReference type="EMBL" id="KAF5444663.1"/>
    </source>
</evidence>
<dbReference type="InterPro" id="IPR002885">
    <property type="entry name" value="PPR_rpt"/>
</dbReference>
<protein>
    <recommendedName>
        <fullName evidence="6">Pentatricopeptide repeat-containing protein At3g13160, mitochondrial-like</fullName>
    </recommendedName>
</protein>
<organism evidence="4 5">
    <name type="scientific">Juglans regia</name>
    <name type="common">English walnut</name>
    <dbReference type="NCBI Taxonomy" id="51240"/>
    <lineage>
        <taxon>Eukaryota</taxon>
        <taxon>Viridiplantae</taxon>
        <taxon>Streptophyta</taxon>
        <taxon>Embryophyta</taxon>
        <taxon>Tracheophyta</taxon>
        <taxon>Spermatophyta</taxon>
        <taxon>Magnoliopsida</taxon>
        <taxon>eudicotyledons</taxon>
        <taxon>Gunneridae</taxon>
        <taxon>Pentapetalae</taxon>
        <taxon>rosids</taxon>
        <taxon>fabids</taxon>
        <taxon>Fagales</taxon>
        <taxon>Juglandaceae</taxon>
        <taxon>Juglans</taxon>
    </lineage>
</organism>
<accession>A0A833TX27</accession>
<sequence>MWFSGIVRRSFSTVLQPESTTSIKSIANDLYRERSLELLVHKFKKYSELSRFRTRAGIYEDTVRRLAKAKRFRWIEEILEEQKKYEDISKEGFTVRLISLYGKSGMFYHAKRVFDEMPERSCSQTVLSFNALLGACLNSKKFDLVNELFKELPMKLSIEPDLVSYNTVIKAFCHMGWFDSAVSMLDELETHGVEPDLFTFNTLLNGLYGKGRFLDGENTWDRMKKKNIDPDIRSYNAKLIGLASQKKTKVAVELMEEMKTREVKPNSLSFNAVIEGYVNEGNLEEAKWWYDNIGERKGAPGKMTFEIVVPYICEKGELGLAFELCKEIFRRSFLVDVSLLQLVVDGLVMESKMKEAKKLVQLGKTNSYCRSAASKSRTSNRCSIPLQF</sequence>
<dbReference type="Pfam" id="PF13812">
    <property type="entry name" value="PPR_3"/>
    <property type="match status" value="1"/>
</dbReference>
<feature type="repeat" description="PPR" evidence="3">
    <location>
        <begin position="266"/>
        <end position="300"/>
    </location>
</feature>
<proteinExistence type="inferred from homology"/>
<evidence type="ECO:0008006" key="6">
    <source>
        <dbReference type="Google" id="ProtNLM"/>
    </source>
</evidence>
<evidence type="ECO:0000313" key="5">
    <source>
        <dbReference type="Proteomes" id="UP000619265"/>
    </source>
</evidence>
<feature type="repeat" description="PPR" evidence="3">
    <location>
        <begin position="161"/>
        <end position="195"/>
    </location>
</feature>
<gene>
    <name evidence="4" type="ORF">F2P56_033781</name>
</gene>
<dbReference type="PANTHER" id="PTHR47936:SF5">
    <property type="entry name" value="PENTACOTRIPEPTIDE-REPEAT REGION OF PRORP DOMAIN-CONTAINING PROTEIN"/>
    <property type="match status" value="1"/>
</dbReference>
<dbReference type="Proteomes" id="UP000619265">
    <property type="component" value="Unassembled WGS sequence"/>
</dbReference>